<name>A0ACD3AVF9_9AGAR</name>
<dbReference type="Proteomes" id="UP000308600">
    <property type="component" value="Unassembled WGS sequence"/>
</dbReference>
<dbReference type="EMBL" id="ML208327">
    <property type="protein sequence ID" value="TFK69611.1"/>
    <property type="molecule type" value="Genomic_DNA"/>
</dbReference>
<keyword evidence="2" id="KW-1185">Reference proteome</keyword>
<evidence type="ECO:0000313" key="1">
    <source>
        <dbReference type="EMBL" id="TFK69611.1"/>
    </source>
</evidence>
<protein>
    <submittedName>
        <fullName evidence="1">Uncharacterized protein</fullName>
    </submittedName>
</protein>
<proteinExistence type="predicted"/>
<accession>A0ACD3AVF9</accession>
<organism evidence="1 2">
    <name type="scientific">Pluteus cervinus</name>
    <dbReference type="NCBI Taxonomy" id="181527"/>
    <lineage>
        <taxon>Eukaryota</taxon>
        <taxon>Fungi</taxon>
        <taxon>Dikarya</taxon>
        <taxon>Basidiomycota</taxon>
        <taxon>Agaricomycotina</taxon>
        <taxon>Agaricomycetes</taxon>
        <taxon>Agaricomycetidae</taxon>
        <taxon>Agaricales</taxon>
        <taxon>Pluteineae</taxon>
        <taxon>Pluteaceae</taxon>
        <taxon>Pluteus</taxon>
    </lineage>
</organism>
<evidence type="ECO:0000313" key="2">
    <source>
        <dbReference type="Proteomes" id="UP000308600"/>
    </source>
</evidence>
<sequence length="510" mass="57363">MAPEVHPALNLTGLSKEDAYHKIESEIIRLKDRIRSLLSVRNSLSAVSSLPNEILSKVFMHCCDFNELGTYSSIRSPNGAHDDRAQPEMRLVVSWVSRHWRSVALGHRPLWNQVVNLGRTINLDYVHSCAARCQHICVDLEGPTKSLLNTCGSNLSKTTYLKLNFSSTKMTLQRIWSSPAPLLRTLSLHTLNVRCDDTSVLAYPKLQSLALVECDFRWNFVNSLASTISKLEITDPKSTLTTPAYLRLLESLPRLSDCTLQYCISDSEDPAPAASHLNSVHLPHLTKMTLAESTDHLIQILRAVDIPHATLKVSLNEANSTINQHGADFFCALLESQKHVWGSIHYLQVRTWFTVANSKAKHDVYAPSIHLLQPLACRKLDFSALESLWTQTLSVEDLEVFSCLPQLHRVVLESSHTLETFVSFMCTEAHDGDSPVLFPALQELVLAYLDSQDWLEELRDILASRKIWGYGLQKLVLFRCDTVGIGELAQLKQVVDVEFCRTSLEDLLLT</sequence>
<reference evidence="1 2" key="1">
    <citation type="journal article" date="2019" name="Nat. Ecol. Evol.">
        <title>Megaphylogeny resolves global patterns of mushroom evolution.</title>
        <authorList>
            <person name="Varga T."/>
            <person name="Krizsan K."/>
            <person name="Foldi C."/>
            <person name="Dima B."/>
            <person name="Sanchez-Garcia M."/>
            <person name="Sanchez-Ramirez S."/>
            <person name="Szollosi G.J."/>
            <person name="Szarkandi J.G."/>
            <person name="Papp V."/>
            <person name="Albert L."/>
            <person name="Andreopoulos W."/>
            <person name="Angelini C."/>
            <person name="Antonin V."/>
            <person name="Barry K.W."/>
            <person name="Bougher N.L."/>
            <person name="Buchanan P."/>
            <person name="Buyck B."/>
            <person name="Bense V."/>
            <person name="Catcheside P."/>
            <person name="Chovatia M."/>
            <person name="Cooper J."/>
            <person name="Damon W."/>
            <person name="Desjardin D."/>
            <person name="Finy P."/>
            <person name="Geml J."/>
            <person name="Haridas S."/>
            <person name="Hughes K."/>
            <person name="Justo A."/>
            <person name="Karasinski D."/>
            <person name="Kautmanova I."/>
            <person name="Kiss B."/>
            <person name="Kocsube S."/>
            <person name="Kotiranta H."/>
            <person name="LaButti K.M."/>
            <person name="Lechner B.E."/>
            <person name="Liimatainen K."/>
            <person name="Lipzen A."/>
            <person name="Lukacs Z."/>
            <person name="Mihaltcheva S."/>
            <person name="Morgado L.N."/>
            <person name="Niskanen T."/>
            <person name="Noordeloos M.E."/>
            <person name="Ohm R.A."/>
            <person name="Ortiz-Santana B."/>
            <person name="Ovrebo C."/>
            <person name="Racz N."/>
            <person name="Riley R."/>
            <person name="Savchenko A."/>
            <person name="Shiryaev A."/>
            <person name="Soop K."/>
            <person name="Spirin V."/>
            <person name="Szebenyi C."/>
            <person name="Tomsovsky M."/>
            <person name="Tulloss R.E."/>
            <person name="Uehling J."/>
            <person name="Grigoriev I.V."/>
            <person name="Vagvolgyi C."/>
            <person name="Papp T."/>
            <person name="Martin F.M."/>
            <person name="Miettinen O."/>
            <person name="Hibbett D.S."/>
            <person name="Nagy L.G."/>
        </authorList>
    </citation>
    <scope>NUCLEOTIDE SEQUENCE [LARGE SCALE GENOMIC DNA]</scope>
    <source>
        <strain evidence="1 2">NL-1719</strain>
    </source>
</reference>
<gene>
    <name evidence="1" type="ORF">BDN72DRAFT_594490</name>
</gene>